<evidence type="ECO:0000313" key="2">
    <source>
        <dbReference type="EMBL" id="RRT31845.1"/>
    </source>
</evidence>
<feature type="region of interest" description="Disordered" evidence="1">
    <location>
        <begin position="1"/>
        <end position="21"/>
    </location>
</feature>
<sequence length="141" mass="16111">MTIRIGQSQVHESGQDSDDVITNSPEVHWKLTQGIGSLLGWHKGIRYKKIETRRKIIGVAKTLAGSWEGHDVDVYRAKDWTMQREFARRFAEGIEKLTRNMSGDRRRKTVRLAAIESGGCWIAGGRWVTRPYPGFWAIELS</sequence>
<feature type="non-terminal residue" evidence="2">
    <location>
        <position position="141"/>
    </location>
</feature>
<protein>
    <submittedName>
        <fullName evidence="2">Uncharacterized protein</fullName>
    </submittedName>
</protein>
<gene>
    <name evidence="2" type="ORF">B296_00057446</name>
</gene>
<dbReference type="EMBL" id="AMZH03035429">
    <property type="protein sequence ID" value="RRT31845.1"/>
    <property type="molecule type" value="Genomic_DNA"/>
</dbReference>
<evidence type="ECO:0000256" key="1">
    <source>
        <dbReference type="SAM" id="MobiDB-lite"/>
    </source>
</evidence>
<comment type="caution">
    <text evidence="2">The sequence shown here is derived from an EMBL/GenBank/DDBJ whole genome shotgun (WGS) entry which is preliminary data.</text>
</comment>
<accession>A0A426WX32</accession>
<dbReference type="AlphaFoldDB" id="A0A426WX32"/>
<name>A0A426WX32_ENSVE</name>
<evidence type="ECO:0000313" key="3">
    <source>
        <dbReference type="Proteomes" id="UP000287651"/>
    </source>
</evidence>
<reference evidence="2 3" key="1">
    <citation type="journal article" date="2014" name="Agronomy (Basel)">
        <title>A Draft Genome Sequence for Ensete ventricosum, the Drought-Tolerant Tree Against Hunger.</title>
        <authorList>
            <person name="Harrison J."/>
            <person name="Moore K.A."/>
            <person name="Paszkiewicz K."/>
            <person name="Jones T."/>
            <person name="Grant M."/>
            <person name="Ambacheew D."/>
            <person name="Muzemil S."/>
            <person name="Studholme D.J."/>
        </authorList>
    </citation>
    <scope>NUCLEOTIDE SEQUENCE [LARGE SCALE GENOMIC DNA]</scope>
</reference>
<feature type="compositionally biased region" description="Polar residues" evidence="1">
    <location>
        <begin position="1"/>
        <end position="12"/>
    </location>
</feature>
<dbReference type="Proteomes" id="UP000287651">
    <property type="component" value="Unassembled WGS sequence"/>
</dbReference>
<organism evidence="2 3">
    <name type="scientific">Ensete ventricosum</name>
    <name type="common">Abyssinian banana</name>
    <name type="synonym">Musa ensete</name>
    <dbReference type="NCBI Taxonomy" id="4639"/>
    <lineage>
        <taxon>Eukaryota</taxon>
        <taxon>Viridiplantae</taxon>
        <taxon>Streptophyta</taxon>
        <taxon>Embryophyta</taxon>
        <taxon>Tracheophyta</taxon>
        <taxon>Spermatophyta</taxon>
        <taxon>Magnoliopsida</taxon>
        <taxon>Liliopsida</taxon>
        <taxon>Zingiberales</taxon>
        <taxon>Musaceae</taxon>
        <taxon>Ensete</taxon>
    </lineage>
</organism>
<proteinExistence type="predicted"/>